<accession>A0A8S9URQ6</accession>
<organism evidence="3 4">
    <name type="scientific">Phytophthora infestans</name>
    <name type="common">Potato late blight agent</name>
    <name type="synonym">Botrytis infestans</name>
    <dbReference type="NCBI Taxonomy" id="4787"/>
    <lineage>
        <taxon>Eukaryota</taxon>
        <taxon>Sar</taxon>
        <taxon>Stramenopiles</taxon>
        <taxon>Oomycota</taxon>
        <taxon>Peronosporomycetes</taxon>
        <taxon>Peronosporales</taxon>
        <taxon>Peronosporaceae</taxon>
        <taxon>Phytophthora</taxon>
    </lineage>
</organism>
<dbReference type="EMBL" id="JAACNO010001001">
    <property type="protein sequence ID" value="KAF4143635.1"/>
    <property type="molecule type" value="Genomic_DNA"/>
</dbReference>
<keyword evidence="2" id="KW-1133">Transmembrane helix</keyword>
<proteinExistence type="predicted"/>
<reference evidence="3" key="1">
    <citation type="submission" date="2020-03" db="EMBL/GenBank/DDBJ databases">
        <title>Hybrid Assembly of Korean Phytophthora infestans isolates.</title>
        <authorList>
            <person name="Prokchorchik M."/>
            <person name="Lee Y."/>
            <person name="Seo J."/>
            <person name="Cho J.-H."/>
            <person name="Park Y.-E."/>
            <person name="Jang D.-C."/>
            <person name="Im J.-S."/>
            <person name="Choi J.-G."/>
            <person name="Park H.-J."/>
            <person name="Lee G.-B."/>
            <person name="Lee Y.-G."/>
            <person name="Hong S.-Y."/>
            <person name="Cho K."/>
            <person name="Sohn K.H."/>
        </authorList>
    </citation>
    <scope>NUCLEOTIDE SEQUENCE</scope>
    <source>
        <strain evidence="3">KR_2_A2</strain>
    </source>
</reference>
<sequence length="354" mass="36788">INNLVVNNSNIRVVAQHRQHARRDHCENDVTPKLLLGVAFVENVRADSRGRGTTGPKIWLRFGRVFKLDCIATPKKTTAGEATPGSMRSWPIFAALLANVAISTWFVQVNAAACADICYSTVLTGFGPGGTPGCTCSGSQQGARTGAGGCNCGQCYEKTQGVVYGFAINNSGTCTYGTDCGTCDYSTGSATSTSGSANATPRPATVTPSPAPATAPSPSTVTTAPVPTTSAPSPTAGSSSTSSSTTGSNSTSTSTDNSNSTSKDGVGDATGSHADSEEKERFLSTWQIVLAICCCVLIFVVAVVSVCACYCKARSRLYEHEDDQASYYHQPQTFQPWSANNAVPIATKTNSIVV</sequence>
<feature type="compositionally biased region" description="Low complexity" evidence="1">
    <location>
        <begin position="216"/>
        <end position="262"/>
    </location>
</feature>
<dbReference type="AlphaFoldDB" id="A0A8S9URQ6"/>
<name>A0A8S9URQ6_PHYIN</name>
<evidence type="ECO:0000256" key="2">
    <source>
        <dbReference type="SAM" id="Phobius"/>
    </source>
</evidence>
<dbReference type="Proteomes" id="UP000704712">
    <property type="component" value="Unassembled WGS sequence"/>
</dbReference>
<gene>
    <name evidence="3" type="ORF">GN958_ATG07155</name>
</gene>
<feature type="region of interest" description="Disordered" evidence="1">
    <location>
        <begin position="192"/>
        <end position="273"/>
    </location>
</feature>
<evidence type="ECO:0000313" key="4">
    <source>
        <dbReference type="Proteomes" id="UP000704712"/>
    </source>
</evidence>
<comment type="caution">
    <text evidence="3">The sequence shown here is derived from an EMBL/GenBank/DDBJ whole genome shotgun (WGS) entry which is preliminary data.</text>
</comment>
<feature type="non-terminal residue" evidence="3">
    <location>
        <position position="354"/>
    </location>
</feature>
<keyword evidence="2" id="KW-0812">Transmembrane</keyword>
<feature type="transmembrane region" description="Helical" evidence="2">
    <location>
        <begin position="286"/>
        <end position="311"/>
    </location>
</feature>
<evidence type="ECO:0000313" key="3">
    <source>
        <dbReference type="EMBL" id="KAF4143635.1"/>
    </source>
</evidence>
<evidence type="ECO:0000256" key="1">
    <source>
        <dbReference type="SAM" id="MobiDB-lite"/>
    </source>
</evidence>
<feature type="compositionally biased region" description="Low complexity" evidence="1">
    <location>
        <begin position="192"/>
        <end position="208"/>
    </location>
</feature>
<protein>
    <submittedName>
        <fullName evidence="3">Uncharacterized protein</fullName>
    </submittedName>
</protein>
<keyword evidence="2" id="KW-0472">Membrane</keyword>